<feature type="transmembrane region" description="Helical" evidence="7">
    <location>
        <begin position="173"/>
        <end position="193"/>
    </location>
</feature>
<comment type="subcellular location">
    <subcellularLocation>
        <location evidence="1">Cell membrane</location>
        <topology evidence="1">Multi-pass membrane protein</topology>
    </subcellularLocation>
</comment>
<feature type="transmembrane region" description="Helical" evidence="7">
    <location>
        <begin position="12"/>
        <end position="35"/>
    </location>
</feature>
<gene>
    <name evidence="8" type="ORF">P0Y49_09005</name>
</gene>
<evidence type="ECO:0000256" key="4">
    <source>
        <dbReference type="ARBA" id="ARBA00022692"/>
    </source>
</evidence>
<name>A0AAJ5WB77_9SPHI</name>
<evidence type="ECO:0000256" key="7">
    <source>
        <dbReference type="SAM" id="Phobius"/>
    </source>
</evidence>
<keyword evidence="5 7" id="KW-1133">Transmembrane helix</keyword>
<comment type="similarity">
    <text evidence="2">Belongs to the polysaccharide synthase family.</text>
</comment>
<feature type="transmembrane region" description="Helical" evidence="7">
    <location>
        <begin position="291"/>
        <end position="312"/>
    </location>
</feature>
<feature type="transmembrane region" description="Helical" evidence="7">
    <location>
        <begin position="41"/>
        <end position="58"/>
    </location>
</feature>
<feature type="transmembrane region" description="Helical" evidence="7">
    <location>
        <begin position="149"/>
        <end position="167"/>
    </location>
</feature>
<evidence type="ECO:0000313" key="9">
    <source>
        <dbReference type="Proteomes" id="UP001214530"/>
    </source>
</evidence>
<keyword evidence="6 7" id="KW-0472">Membrane</keyword>
<dbReference type="EMBL" id="CP119313">
    <property type="protein sequence ID" value="WEK21279.1"/>
    <property type="molecule type" value="Genomic_DNA"/>
</dbReference>
<feature type="transmembrane region" description="Helical" evidence="7">
    <location>
        <begin position="414"/>
        <end position="435"/>
    </location>
</feature>
<feature type="transmembrane region" description="Helical" evidence="7">
    <location>
        <begin position="79"/>
        <end position="98"/>
    </location>
</feature>
<evidence type="ECO:0000256" key="1">
    <source>
        <dbReference type="ARBA" id="ARBA00004651"/>
    </source>
</evidence>
<organism evidence="8 9">
    <name type="scientific">Candidatus Pedobacter colombiensis</name>
    <dbReference type="NCBI Taxonomy" id="3121371"/>
    <lineage>
        <taxon>Bacteria</taxon>
        <taxon>Pseudomonadati</taxon>
        <taxon>Bacteroidota</taxon>
        <taxon>Sphingobacteriia</taxon>
        <taxon>Sphingobacteriales</taxon>
        <taxon>Sphingobacteriaceae</taxon>
        <taxon>Pedobacter</taxon>
    </lineage>
</organism>
<proteinExistence type="inferred from homology"/>
<evidence type="ECO:0000256" key="6">
    <source>
        <dbReference type="ARBA" id="ARBA00023136"/>
    </source>
</evidence>
<evidence type="ECO:0000256" key="2">
    <source>
        <dbReference type="ARBA" id="ARBA00007430"/>
    </source>
</evidence>
<dbReference type="GO" id="GO:0005886">
    <property type="term" value="C:plasma membrane"/>
    <property type="evidence" value="ECO:0007669"/>
    <property type="project" value="UniProtKB-SubCell"/>
</dbReference>
<feature type="transmembrane region" description="Helical" evidence="7">
    <location>
        <begin position="447"/>
        <end position="470"/>
    </location>
</feature>
<sequence>MSLKRKTIAGLIWTFSQQFGVQFISFFITIVLARILAPLEFGLIAMLSVFISIGSSLMESGLTSSLIRATDADQKDYSTIFFFNLIGSVVIYAIVYFLAPFISLFYHQEILTNILRVYSLSFILNAFFEVQNARLTKDMNFKLQMLIQMPAVLFGGILGVTLAWLGFGVWSLVWMNLFQSFLITALHWIFSGWRPDFVFDKASFKKHFHFGYKMTLSGVLETIYKNIYVLIIGKSYSADQLGYYSRADSISQLPIGNISAALNKVTYPMFSSISDDNGKLKDVYKKLMQQVIFWNAPALIFLCVIAESLFRFLITEKWLPAVPYFQILCIAGIMYPLHSYNLNILKVKGRSDLILRLELIKKTISIIGILCVIPFGIYGLLYFQVFFNFIAYYINSIYSGKLINYPIKEQLEDISPTIGLSTCIGLICYFFDTFLAHSFKLPDLGRIMIAGIVYSSTYLGCSNLIQLTAINDFKQLILRR</sequence>
<dbReference type="PANTHER" id="PTHR30250:SF10">
    <property type="entry name" value="LIPOPOLYSACCHARIDE BIOSYNTHESIS PROTEIN WZXC"/>
    <property type="match status" value="1"/>
</dbReference>
<accession>A0AAJ5WB77</accession>
<dbReference type="Proteomes" id="UP001214530">
    <property type="component" value="Chromosome"/>
</dbReference>
<dbReference type="CDD" id="cd13127">
    <property type="entry name" value="MATE_tuaB_like"/>
    <property type="match status" value="1"/>
</dbReference>
<feature type="transmembrane region" description="Helical" evidence="7">
    <location>
        <begin position="324"/>
        <end position="345"/>
    </location>
</feature>
<keyword evidence="3" id="KW-1003">Cell membrane</keyword>
<evidence type="ECO:0000256" key="5">
    <source>
        <dbReference type="ARBA" id="ARBA00022989"/>
    </source>
</evidence>
<dbReference type="AlphaFoldDB" id="A0AAJ5WB77"/>
<keyword evidence="4 7" id="KW-0812">Transmembrane</keyword>
<evidence type="ECO:0000313" key="8">
    <source>
        <dbReference type="EMBL" id="WEK21279.1"/>
    </source>
</evidence>
<dbReference type="InterPro" id="IPR050833">
    <property type="entry name" value="Poly_Biosynth_Transport"/>
</dbReference>
<protein>
    <submittedName>
        <fullName evidence="8">Lipopolysaccharide biosynthesis protein</fullName>
    </submittedName>
</protein>
<dbReference type="Pfam" id="PF13440">
    <property type="entry name" value="Polysacc_synt_3"/>
    <property type="match status" value="1"/>
</dbReference>
<dbReference type="PANTHER" id="PTHR30250">
    <property type="entry name" value="PST FAMILY PREDICTED COLANIC ACID TRANSPORTER"/>
    <property type="match status" value="1"/>
</dbReference>
<feature type="transmembrane region" description="Helical" evidence="7">
    <location>
        <begin position="366"/>
        <end position="394"/>
    </location>
</feature>
<reference evidence="8" key="1">
    <citation type="submission" date="2023-03" db="EMBL/GenBank/DDBJ databases">
        <title>Andean soil-derived lignocellulolytic bacterial consortium as a source of novel taxa and putative plastic-active enzymes.</title>
        <authorList>
            <person name="Diaz-Garcia L."/>
            <person name="Chuvochina M."/>
            <person name="Feuerriegel G."/>
            <person name="Bunk B."/>
            <person name="Sproer C."/>
            <person name="Streit W.R."/>
            <person name="Rodriguez L.M."/>
            <person name="Overmann J."/>
            <person name="Jimenez D.J."/>
        </authorList>
    </citation>
    <scope>NUCLEOTIDE SEQUENCE</scope>
    <source>
        <strain evidence="8">MAG 3858</strain>
    </source>
</reference>
<evidence type="ECO:0000256" key="3">
    <source>
        <dbReference type="ARBA" id="ARBA00022475"/>
    </source>
</evidence>